<comment type="caution">
    <text evidence="4">The sequence shown here is derived from an EMBL/GenBank/DDBJ whole genome shotgun (WGS) entry which is preliminary data.</text>
</comment>
<evidence type="ECO:0000313" key="5">
    <source>
        <dbReference type="Proteomes" id="UP001165136"/>
    </source>
</evidence>
<dbReference type="Pfam" id="PF00296">
    <property type="entry name" value="Bac_luciferase"/>
    <property type="match status" value="1"/>
</dbReference>
<dbReference type="GO" id="GO:0005829">
    <property type="term" value="C:cytosol"/>
    <property type="evidence" value="ECO:0007669"/>
    <property type="project" value="TreeGrafter"/>
</dbReference>
<dbReference type="GO" id="GO:0016705">
    <property type="term" value="F:oxidoreductase activity, acting on paired donors, with incorporation or reduction of molecular oxygen"/>
    <property type="evidence" value="ECO:0007669"/>
    <property type="project" value="InterPro"/>
</dbReference>
<dbReference type="InterPro" id="IPR036661">
    <property type="entry name" value="Luciferase-like_sf"/>
</dbReference>
<reference evidence="4" key="1">
    <citation type="submission" date="2023-03" db="EMBL/GenBank/DDBJ databases">
        <title>Amycolatopsis taiwanensis NBRC 103393.</title>
        <authorList>
            <person name="Ichikawa N."/>
            <person name="Sato H."/>
            <person name="Tonouchi N."/>
        </authorList>
    </citation>
    <scope>NUCLEOTIDE SEQUENCE</scope>
    <source>
        <strain evidence="4">NBRC 103393</strain>
    </source>
</reference>
<evidence type="ECO:0000313" key="4">
    <source>
        <dbReference type="EMBL" id="GLY69678.1"/>
    </source>
</evidence>
<dbReference type="Gene3D" id="3.20.20.30">
    <property type="entry name" value="Luciferase-like domain"/>
    <property type="match status" value="1"/>
</dbReference>
<evidence type="ECO:0000256" key="1">
    <source>
        <dbReference type="ARBA" id="ARBA00023002"/>
    </source>
</evidence>
<keyword evidence="5" id="KW-1185">Reference proteome</keyword>
<dbReference type="Proteomes" id="UP001165136">
    <property type="component" value="Unassembled WGS sequence"/>
</dbReference>
<dbReference type="PANTHER" id="PTHR30137:SF8">
    <property type="entry name" value="BLR5498 PROTEIN"/>
    <property type="match status" value="1"/>
</dbReference>
<proteinExistence type="predicted"/>
<protein>
    <submittedName>
        <fullName evidence="4">Luciferase</fullName>
    </submittedName>
</protein>
<organism evidence="4 5">
    <name type="scientific">Amycolatopsis taiwanensis</name>
    <dbReference type="NCBI Taxonomy" id="342230"/>
    <lineage>
        <taxon>Bacteria</taxon>
        <taxon>Bacillati</taxon>
        <taxon>Actinomycetota</taxon>
        <taxon>Actinomycetes</taxon>
        <taxon>Pseudonocardiales</taxon>
        <taxon>Pseudonocardiaceae</taxon>
        <taxon>Amycolatopsis</taxon>
    </lineage>
</organism>
<dbReference type="PANTHER" id="PTHR30137">
    <property type="entry name" value="LUCIFERASE-LIKE MONOOXYGENASE"/>
    <property type="match status" value="1"/>
</dbReference>
<keyword evidence="2" id="KW-0503">Monooxygenase</keyword>
<dbReference type="InterPro" id="IPR011251">
    <property type="entry name" value="Luciferase-like_dom"/>
</dbReference>
<accession>A0A9W6R5L9</accession>
<dbReference type="EMBL" id="BSTI01000017">
    <property type="protein sequence ID" value="GLY69678.1"/>
    <property type="molecule type" value="Genomic_DNA"/>
</dbReference>
<feature type="domain" description="Luciferase-like" evidence="3">
    <location>
        <begin position="23"/>
        <end position="323"/>
    </location>
</feature>
<dbReference type="GO" id="GO:0004497">
    <property type="term" value="F:monooxygenase activity"/>
    <property type="evidence" value="ECO:0007669"/>
    <property type="project" value="UniProtKB-KW"/>
</dbReference>
<dbReference type="AlphaFoldDB" id="A0A9W6R5L9"/>
<dbReference type="SUPFAM" id="SSF51679">
    <property type="entry name" value="Bacterial luciferase-like"/>
    <property type="match status" value="1"/>
</dbReference>
<sequence>MGNRRRRAAPPATEKGNTMPFDIGIMTFAELTEDPVNGTLPAPRQRVRETIEQAQVADQVGLDVFGVGEHHRSDFVGSAPSILLAAAAEKTQNIKLTSSVTVLSSEDPVRVWEQFATIDLLSAGRAEIIAGRGSYTESFPLFGYDLKDYADLFREKLDLLLKIRDQNPLTWQGRFRAPLADADIAPRADGETIPIWVAVGGSPASAISTGRLGLPMALALLLGPMNFHEETVLLYREAAAQAGHHALPISINSHGYVGRTSQGARDTMYPYFAKGMLENNHQRGAGFPLSRAAFDAQSSPTAGLLVGSPQEIIDKLLTYHELYGLNRAIIQMGFGGMPQKDHLEAIERLGTEVAPVVRREVAARDGIAA</sequence>
<dbReference type="InterPro" id="IPR050766">
    <property type="entry name" value="Bact_Lucif_Oxidored"/>
</dbReference>
<gene>
    <name evidence="4" type="ORF">Atai01_62970</name>
</gene>
<keyword evidence="1" id="KW-0560">Oxidoreductase</keyword>
<evidence type="ECO:0000256" key="2">
    <source>
        <dbReference type="ARBA" id="ARBA00023033"/>
    </source>
</evidence>
<name>A0A9W6R5L9_9PSEU</name>
<evidence type="ECO:0000259" key="3">
    <source>
        <dbReference type="Pfam" id="PF00296"/>
    </source>
</evidence>